<evidence type="ECO:0000259" key="2">
    <source>
        <dbReference type="PROSITE" id="PS50076"/>
    </source>
</evidence>
<protein>
    <submittedName>
        <fullName evidence="4">Dihydropyridine-sensitive L-type skeletal muscle calcium channel subunit alpha-1</fullName>
    </submittedName>
</protein>
<organism evidence="3">
    <name type="scientific">Cladocopium goreaui</name>
    <dbReference type="NCBI Taxonomy" id="2562237"/>
    <lineage>
        <taxon>Eukaryota</taxon>
        <taxon>Sar</taxon>
        <taxon>Alveolata</taxon>
        <taxon>Dinophyceae</taxon>
        <taxon>Suessiales</taxon>
        <taxon>Symbiodiniaceae</taxon>
        <taxon>Cladocopium</taxon>
    </lineage>
</organism>
<dbReference type="GO" id="GO:0071218">
    <property type="term" value="P:cellular response to misfolded protein"/>
    <property type="evidence" value="ECO:0007669"/>
    <property type="project" value="TreeGrafter"/>
</dbReference>
<keyword evidence="5" id="KW-1185">Reference proteome</keyword>
<reference evidence="4 5" key="2">
    <citation type="submission" date="2024-05" db="EMBL/GenBank/DDBJ databases">
        <authorList>
            <person name="Chen Y."/>
            <person name="Shah S."/>
            <person name="Dougan E. K."/>
            <person name="Thang M."/>
            <person name="Chan C."/>
        </authorList>
    </citation>
    <scope>NUCLEOTIDE SEQUENCE [LARGE SCALE GENOMIC DNA]</scope>
</reference>
<dbReference type="PANTHER" id="PTHR43908">
    <property type="entry name" value="AT29763P-RELATED"/>
    <property type="match status" value="1"/>
</dbReference>
<dbReference type="GO" id="GO:0005789">
    <property type="term" value="C:endoplasmic reticulum membrane"/>
    <property type="evidence" value="ECO:0007669"/>
    <property type="project" value="TreeGrafter"/>
</dbReference>
<dbReference type="InterPro" id="IPR036869">
    <property type="entry name" value="J_dom_sf"/>
</dbReference>
<dbReference type="CDD" id="cd06257">
    <property type="entry name" value="DnaJ"/>
    <property type="match status" value="1"/>
</dbReference>
<feature type="domain" description="J" evidence="2">
    <location>
        <begin position="1"/>
        <end position="56"/>
    </location>
</feature>
<evidence type="ECO:0000313" key="5">
    <source>
        <dbReference type="Proteomes" id="UP001152797"/>
    </source>
</evidence>
<proteinExistence type="predicted"/>
<dbReference type="InterPro" id="IPR018253">
    <property type="entry name" value="DnaJ_domain_CS"/>
</dbReference>
<dbReference type="EMBL" id="CAMXCT030001668">
    <property type="protein sequence ID" value="CAL4779371.1"/>
    <property type="molecule type" value="Genomic_DNA"/>
</dbReference>
<gene>
    <name evidence="3" type="ORF">C1SCF055_LOCUS18914</name>
</gene>
<dbReference type="InterPro" id="IPR001623">
    <property type="entry name" value="DnaJ_domain"/>
</dbReference>
<dbReference type="PROSITE" id="PS00636">
    <property type="entry name" value="DNAJ_1"/>
    <property type="match status" value="1"/>
</dbReference>
<dbReference type="PROSITE" id="PS50076">
    <property type="entry name" value="DNAJ_2"/>
    <property type="match status" value="1"/>
</dbReference>
<name>A0A9P1FWC4_9DINO</name>
<dbReference type="EMBL" id="CAMXCT020001668">
    <property type="protein sequence ID" value="CAL1145434.1"/>
    <property type="molecule type" value="Genomic_DNA"/>
</dbReference>
<sequence>MTGAVAPPLSQEAALAVLVHPDKNPHPEATRAFQRVAQAWAVLSNPQKRRDYDQELQEGDASDEVPMSPDEAFAAFAFAAACASGGGFGDMAESLFWAQQLGLNRPMTSCPGFSCGPTGDALQATTRGLCLSMGLFSAGLVVSFLGLPRIGSFARRMAMVQGISQVVIASQVPAVRSACHNASVQAKEAAGNFASQHPDFASVAARLQIEGQAVCSKVAARGIEAAQNLKQIVDDLDFTVAAEKVKGAAAEGAAGLQKVREVFEVEDRWSMRSCLGWKEDSDDEDDWYAQNLRLRKQRDSWKPRAGSWVRLSNLQRARHLEGSLGEVIAFNRDSGRYLVQLLPPRRPALPTSTSATSATSPAMPVFQGGEPLPEPVPEPVAEPVSKLVLLQNLRPAVERTLRPPLKAGPLVVGVFDSSLRAKKREIKRFPTLGIECIAEVPTSVQLDAAAGRLNAYAKRMWQWLLPLEALLFFGGSALDCSATTPLQQVAPQGGTVQLLGLSILHDDEDEWLDLSLASQTGFVTFGVLSDLQLLPTSEPHIVALRGRASALQAALDSVSYSSCMDCGAQLDTVTLRCAGGLTQSEALLQMEMALVAPRLRATSLYHWATSDASAPQPVLVIRDVTVEPELSSAVLTLNITASSGTVAVEHDWHASGAILKGTARELNGLLKKSGITFKPDPSAITSSLVTLSICLTDADLAPLGDCILMNVRHVVTAPAAAPIPAPTPPAVPEEEVAAVEAGYDSDVLHVWMHATNDLPQLQRCDGSPSDTRWFAIEEDAWEAPTCILLTDDADEMGGTFLNLQVSVSVGLWLGPDWIHCQGSKQPGRAGLFGTTCAGISSEPKSAPQLGKTCELRSEVAMRPSLEEVQSCLRQLVYTPPSNFNGEVQMRIVVADNGYTNFLQGSQEDPKMVIQDVTIQVEAVNDMPYLSWLHLPPKEMLNNESFPFRGLRVQDPDVVGWRAENEAVFTLTFQTGAGELLFPLGEPLWREQVPAPPYPSRYLRLQGTLQQIQDSFQRILYKPPEWFVGEDQVVVRVSDGGVSGGGNLTGELGFEVKVLQARIPVGLTAEAEELKGQEDHPLRFGHEGKLRIAFAAQKPMLYLKISSPDGALRQPLMNASVLYVSPHLIEATGSVAVLQTFLEDVEFRHPKQDAELAVPADDTCTSKSLTVHVEAVDDTPVIFSVDHPWALPLLVQQDTPKALCCFRVQDLDLRSAPQIDAAWPFTMRVMAKYGNISSCFRDFSDIFGMVMSSSAILTQSERNLVTFQGYAEDVEATLDTLVYTPPRNMSHLHGLDHLCLFLQDVPNAQRPGEAQMRRYTGCWDIDIQPVAAPEIVPQEPDRFPEPAELSCRFQSFNEQNDSEENGTTCERYIELYPYDVTLVPDADNESNESNDTLEDAPCANCSALPPLPTSPLPEDLPEVSELPDFDDRLPQFYKQSTFGSNGTTPGGKERSKDVVFVMFRNTTNLSFPESFEDDPRNVIFEALTNETNSTVNVSNETEIEMPNASTLLIHSMVGSSIQVAQGTDLQLKDLLAVSESLPELWTAAGLSSSPSYFQLHLTLAHGLSFSSPLPVQCSSVAKLSRSDPLQSEDPRELKLTASATVLQQCVESLAVHVPWDTPVTAKAASTGPSLMSTVPRNGSVDVSTSNFQVLLTFNDWVQAGEGNFQIIDCGADDVCGQAATFDDTAVEISVQDTYSVSFNKNLVLITYPHRLAGLHLHQFFIPEGVIRDVSGTNFSGVAAEDFTVRTALTGSSPLGWRLVASNISAAGADGWHVCEVQFYLSTDCTTDLIQGSPAGSSEANESTFGENSNYEANLGFDGDTATCWWSSTNKPGSWIGLHVKTPLYARSVQIVGSSGKVNPDQINVQFYVDGLWYTLQQRGPKRSFSYSEQCVELTSDFSTIFGNEYDTIAPVILSSIPDAAATLAVSDTQRIALYFSELIVVMSGSQMSLVDAGDDTLCGTADDGAILQIPAELPSQYVRNGTDPWIYVTGSMILIRYPYQNMQPGNYHCLQVEPGVITDLAGTPFPGLRGDAFRFPVALTTAQDATAPVFLATDPPTGSSIEGLQLITFKIFMSEAVVPCDATLMTQTAQTPGNHELYLISVFANGTENPAGDRLTITFTADPDVFMPHTFSISDSIITVSLNRSLNIGESYSLEIPENSLVDLSTTTIFDITGAPVQIPRNFAGLPLGEVIFHITEPVLERNPYVKSTVPVWAEATEEMERPQEEPRIPYKADLCYITTCHSDSNASNSSDNSSNASCGNDSNDSTTLLSVCGLTPQSGEGFLAVQRQQRWLQDFHWLRVTAENGTELEVELEVVSVNSPALIKARSQTRPAEIRRGRIYVHSGVATLLVAEDGGPPLTLEARGTVQRPSPDVNSDDPDVAA</sequence>
<comment type="caution">
    <text evidence="3">The sequence shown here is derived from an EMBL/GenBank/DDBJ whole genome shotgun (WGS) entry which is preliminary data.</text>
</comment>
<reference evidence="3" key="1">
    <citation type="submission" date="2022-10" db="EMBL/GenBank/DDBJ databases">
        <authorList>
            <person name="Chen Y."/>
            <person name="Dougan E. K."/>
            <person name="Chan C."/>
            <person name="Rhodes N."/>
            <person name="Thang M."/>
        </authorList>
    </citation>
    <scope>NUCLEOTIDE SEQUENCE</scope>
</reference>
<dbReference type="PANTHER" id="PTHR43908:SF3">
    <property type="entry name" value="AT29763P-RELATED"/>
    <property type="match status" value="1"/>
</dbReference>
<dbReference type="Pfam" id="PF00226">
    <property type="entry name" value="DnaJ"/>
    <property type="match status" value="1"/>
</dbReference>
<feature type="region of interest" description="Disordered" evidence="1">
    <location>
        <begin position="2360"/>
        <end position="2386"/>
    </location>
</feature>
<evidence type="ECO:0000313" key="4">
    <source>
        <dbReference type="EMBL" id="CAL4779371.1"/>
    </source>
</evidence>
<dbReference type="Proteomes" id="UP001152797">
    <property type="component" value="Unassembled WGS sequence"/>
</dbReference>
<dbReference type="GO" id="GO:0030544">
    <property type="term" value="F:Hsp70 protein binding"/>
    <property type="evidence" value="ECO:0007669"/>
    <property type="project" value="TreeGrafter"/>
</dbReference>
<accession>A0A9P1FWC4</accession>
<evidence type="ECO:0000256" key="1">
    <source>
        <dbReference type="SAM" id="MobiDB-lite"/>
    </source>
</evidence>
<dbReference type="OrthoDB" id="10605790at2759"/>
<dbReference type="Gene3D" id="1.10.287.110">
    <property type="entry name" value="DnaJ domain"/>
    <property type="match status" value="1"/>
</dbReference>
<dbReference type="SUPFAM" id="SSF46565">
    <property type="entry name" value="Chaperone J-domain"/>
    <property type="match status" value="1"/>
</dbReference>
<dbReference type="EMBL" id="CAMXCT010001668">
    <property type="protein sequence ID" value="CAI3992059.1"/>
    <property type="molecule type" value="Genomic_DNA"/>
</dbReference>
<dbReference type="InterPro" id="IPR051100">
    <property type="entry name" value="DnaJ_subfamily_B/C"/>
</dbReference>
<evidence type="ECO:0000313" key="3">
    <source>
        <dbReference type="EMBL" id="CAI3992059.1"/>
    </source>
</evidence>